<accession>A0A2H1EDY3</accession>
<evidence type="ECO:0000313" key="2">
    <source>
        <dbReference type="Proteomes" id="UP000231564"/>
    </source>
</evidence>
<keyword evidence="2" id="KW-1185">Reference proteome</keyword>
<organism evidence="1 2">
    <name type="scientific">Tenacibaculum maritimum NCIMB 2154</name>
    <dbReference type="NCBI Taxonomy" id="1349785"/>
    <lineage>
        <taxon>Bacteria</taxon>
        <taxon>Pseudomonadati</taxon>
        <taxon>Bacteroidota</taxon>
        <taxon>Flavobacteriia</taxon>
        <taxon>Flavobacteriales</taxon>
        <taxon>Flavobacteriaceae</taxon>
        <taxon>Tenacibaculum</taxon>
    </lineage>
</organism>
<gene>
    <name evidence="1" type="ORF">MARIT_2824</name>
</gene>
<dbReference type="EMBL" id="LT634361">
    <property type="protein sequence ID" value="SFZ84598.1"/>
    <property type="molecule type" value="Genomic_DNA"/>
</dbReference>
<proteinExistence type="predicted"/>
<sequence length="180" mass="21586">MTIEKLEILLRDIMEEGKYIYKTFEDETYIYVFTKLEKLRGIDHDDRYGRVGGPGPIVVDKQTKEFKRVHYMDVPSELRKRNSKKRTVDSIAKGIKKRQYVNFNDTYNFCKLKFEENSDFSEFNFGKAIYDYKEDKEVLSLQFRNNELRDKMINFFDILNVKCKVEEDGWLVITRVPEQS</sequence>
<dbReference type="AlphaFoldDB" id="A0A2H1EDY3"/>
<protein>
    <submittedName>
        <fullName evidence="1">Uncharacterized protein</fullName>
    </submittedName>
</protein>
<dbReference type="GeneID" id="47724275"/>
<dbReference type="Proteomes" id="UP000231564">
    <property type="component" value="Chromosome MARIT"/>
</dbReference>
<dbReference type="KEGG" id="tmar:MARIT_2824"/>
<reference evidence="1 2" key="1">
    <citation type="submission" date="2016-11" db="EMBL/GenBank/DDBJ databases">
        <authorList>
            <person name="Jaros S."/>
            <person name="Januszkiewicz K."/>
            <person name="Wedrychowicz H."/>
        </authorList>
    </citation>
    <scope>NUCLEOTIDE SEQUENCE [LARGE SCALE GENOMIC DNA]</scope>
    <source>
        <strain evidence="1">NCIMB 2154T</strain>
    </source>
</reference>
<dbReference type="OrthoDB" id="1355602at2"/>
<dbReference type="RefSeq" id="WP_100211791.1">
    <property type="nucleotide sequence ID" value="NZ_CP138495.1"/>
</dbReference>
<name>A0A2H1EDY3_9FLAO</name>
<evidence type="ECO:0000313" key="1">
    <source>
        <dbReference type="EMBL" id="SFZ84598.1"/>
    </source>
</evidence>